<accession>A0ACC0UX27</accession>
<name>A0ACC0UX27_9HYPO</name>
<keyword evidence="2" id="KW-1185">Reference proteome</keyword>
<dbReference type="Proteomes" id="UP001163324">
    <property type="component" value="Chromosome 6"/>
</dbReference>
<evidence type="ECO:0000313" key="1">
    <source>
        <dbReference type="EMBL" id="KAI9898261.1"/>
    </source>
</evidence>
<comment type="caution">
    <text evidence="1">The sequence shown here is derived from an EMBL/GenBank/DDBJ whole genome shotgun (WGS) entry which is preliminary data.</text>
</comment>
<organism evidence="1 2">
    <name type="scientific">Trichothecium roseum</name>
    <dbReference type="NCBI Taxonomy" id="47278"/>
    <lineage>
        <taxon>Eukaryota</taxon>
        <taxon>Fungi</taxon>
        <taxon>Dikarya</taxon>
        <taxon>Ascomycota</taxon>
        <taxon>Pezizomycotina</taxon>
        <taxon>Sordariomycetes</taxon>
        <taxon>Hypocreomycetidae</taxon>
        <taxon>Hypocreales</taxon>
        <taxon>Hypocreales incertae sedis</taxon>
        <taxon>Trichothecium</taxon>
    </lineage>
</organism>
<dbReference type="EMBL" id="CM047945">
    <property type="protein sequence ID" value="KAI9898261.1"/>
    <property type="molecule type" value="Genomic_DNA"/>
</dbReference>
<gene>
    <name evidence="1" type="ORF">N3K66_006621</name>
</gene>
<reference evidence="1" key="1">
    <citation type="submission" date="2022-10" db="EMBL/GenBank/DDBJ databases">
        <title>Complete Genome of Trichothecium roseum strain YXFP-22015, a Plant Pathogen Isolated from Citrus.</title>
        <authorList>
            <person name="Wang Y."/>
            <person name="Zhu L."/>
        </authorList>
    </citation>
    <scope>NUCLEOTIDE SEQUENCE</scope>
    <source>
        <strain evidence="1">YXFP-22015</strain>
    </source>
</reference>
<proteinExistence type="predicted"/>
<evidence type="ECO:0000313" key="2">
    <source>
        <dbReference type="Proteomes" id="UP001163324"/>
    </source>
</evidence>
<sequence length="494" mass="52985">MASRSIFRVLSPRAAEGAAAAGPVARLGCLEVPNRKPIQTPSYTAFASRGVIPHVTSDNVTRYTKLDSAYMALEDFVEKKEPPMISMPAGGLEGSRLHAFTAFPRDTAVILAPRRCPPVEAPSGNTSKHAFVFTSMGFRRVTVAEYASWTDALQADVVVPLADLPPGKPSSLSAKRLDRMMTHTEDWLEEFLALSAAKPEHGNQREAAAASLFAPVPPVPYAAQRNYLDYLADLVGDGDSDGSAGGRGRRIKGLAVYGADLLPDLAGHAALGHLPRLSLDSPPTPHEILRQVSLGADMVLTPLVNNASDAGVALTFSLPAPGQHDEQQQQQQQQQPLPLGEDMWDERNKDRVESMVPGCPCYTCTAHHRAFVNHLLHAKEMLGWTLLQVHNHHVMAAFLAAVRMALAAGGPAALEEARLRFAGAYEADLPAGTGERPRARGYHFKSGEGNARSNRPAWQAGINGVAAVDEAAAASDGDEGKRDEKTDGLTQKEE</sequence>
<protein>
    <submittedName>
        <fullName evidence="1">Uncharacterized protein</fullName>
    </submittedName>
</protein>